<feature type="compositionally biased region" description="Basic and acidic residues" evidence="8">
    <location>
        <begin position="93"/>
        <end position="104"/>
    </location>
</feature>
<proteinExistence type="predicted"/>
<dbReference type="Pfam" id="PF00096">
    <property type="entry name" value="zf-C2H2"/>
    <property type="match status" value="2"/>
</dbReference>
<feature type="region of interest" description="Disordered" evidence="8">
    <location>
        <begin position="1"/>
        <end position="105"/>
    </location>
</feature>
<evidence type="ECO:0000256" key="2">
    <source>
        <dbReference type="ARBA" id="ARBA00022723"/>
    </source>
</evidence>
<feature type="non-terminal residue" evidence="10">
    <location>
        <position position="1"/>
    </location>
</feature>
<dbReference type="PANTHER" id="PTHR24394">
    <property type="entry name" value="ZINC FINGER PROTEIN"/>
    <property type="match status" value="1"/>
</dbReference>
<sequence length="381" mass="41220">TASSTSNSEPLPLIAHPGRQPLQHDWLLQRHPPALRHDQATAALSLAAHNSSDYPADQTSGQSERAAQPSHLQPVETDAADSGGRADTAAASSRHDNGSRRDSRCCQSTLLSGGAVPGPEWTLKWSCILPSANGDPHVFFCEICKKTMSCAHQGLRDVTRHLESSGHHKMNLTMSLPISTKHPDLLSASLSLQALRDSGELSVVTTPPPHDDDSDDRESDAPSKGAPASPSPVAFAPLQATQAIAAANGQLNPALKDVQCPICFKVFSRKFSLEMHYLIHQGLKPYTCQHCGRSFRQKGTLMRHKVRTYTRIAHTPLSQLPRTSLGRRRSAEVNSNSSWDVLVELVDRLRTQTLPPVGAAAVHGDDVTRSSFTFAPELSCV</sequence>
<dbReference type="SMART" id="SM00355">
    <property type="entry name" value="ZnF_C2H2"/>
    <property type="match status" value="2"/>
</dbReference>
<dbReference type="SUPFAM" id="SSF57667">
    <property type="entry name" value="beta-beta-alpha zinc fingers"/>
    <property type="match status" value="1"/>
</dbReference>
<feature type="domain" description="C2H2-type" evidence="9">
    <location>
        <begin position="258"/>
        <end position="285"/>
    </location>
</feature>
<feature type="domain" description="C2H2-type" evidence="9">
    <location>
        <begin position="286"/>
        <end position="319"/>
    </location>
</feature>
<dbReference type="InParanoid" id="A0A1V9XIU6"/>
<evidence type="ECO:0000256" key="5">
    <source>
        <dbReference type="ARBA" id="ARBA00022833"/>
    </source>
</evidence>
<evidence type="ECO:0000256" key="4">
    <source>
        <dbReference type="ARBA" id="ARBA00022771"/>
    </source>
</evidence>
<dbReference type="PANTHER" id="PTHR24394:SF44">
    <property type="entry name" value="ZINC FINGER PROTEIN 271-LIKE"/>
    <property type="match status" value="1"/>
</dbReference>
<name>A0A1V9XIU6_9ACAR</name>
<reference evidence="10 11" key="1">
    <citation type="journal article" date="2017" name="Gigascience">
        <title>Draft genome of the honey bee ectoparasitic mite, Tropilaelaps mercedesae, is shaped by the parasitic life history.</title>
        <authorList>
            <person name="Dong X."/>
            <person name="Armstrong S.D."/>
            <person name="Xia D."/>
            <person name="Makepeace B.L."/>
            <person name="Darby A.C."/>
            <person name="Kadowaki T."/>
        </authorList>
    </citation>
    <scope>NUCLEOTIDE SEQUENCE [LARGE SCALE GENOMIC DNA]</scope>
    <source>
        <strain evidence="10">Wuxi-XJTLU</strain>
    </source>
</reference>
<dbReference type="PROSITE" id="PS00028">
    <property type="entry name" value="ZINC_FINGER_C2H2_1"/>
    <property type="match status" value="1"/>
</dbReference>
<keyword evidence="2" id="KW-0479">Metal-binding</keyword>
<feature type="non-terminal residue" evidence="10">
    <location>
        <position position="381"/>
    </location>
</feature>
<dbReference type="Proteomes" id="UP000192247">
    <property type="component" value="Unassembled WGS sequence"/>
</dbReference>
<dbReference type="PROSITE" id="PS50157">
    <property type="entry name" value="ZINC_FINGER_C2H2_2"/>
    <property type="match status" value="2"/>
</dbReference>
<accession>A0A1V9XIU6</accession>
<comment type="subcellular location">
    <subcellularLocation>
        <location evidence="1">Nucleus</location>
    </subcellularLocation>
</comment>
<dbReference type="STRING" id="418985.A0A1V9XIU6"/>
<dbReference type="GO" id="GO:0000981">
    <property type="term" value="F:DNA-binding transcription factor activity, RNA polymerase II-specific"/>
    <property type="evidence" value="ECO:0007669"/>
    <property type="project" value="TreeGrafter"/>
</dbReference>
<evidence type="ECO:0000256" key="8">
    <source>
        <dbReference type="SAM" id="MobiDB-lite"/>
    </source>
</evidence>
<dbReference type="FunFam" id="3.30.160.60:FF:001732">
    <property type="entry name" value="Zgc:162936"/>
    <property type="match status" value="1"/>
</dbReference>
<evidence type="ECO:0000256" key="1">
    <source>
        <dbReference type="ARBA" id="ARBA00004123"/>
    </source>
</evidence>
<keyword evidence="4 7" id="KW-0863">Zinc-finger</keyword>
<dbReference type="AlphaFoldDB" id="A0A1V9XIU6"/>
<dbReference type="GO" id="GO:0043565">
    <property type="term" value="F:sequence-specific DNA binding"/>
    <property type="evidence" value="ECO:0007669"/>
    <property type="project" value="UniProtKB-ARBA"/>
</dbReference>
<evidence type="ECO:0000259" key="9">
    <source>
        <dbReference type="PROSITE" id="PS50157"/>
    </source>
</evidence>
<dbReference type="EMBL" id="MNPL01010055">
    <property type="protein sequence ID" value="OQR73376.1"/>
    <property type="molecule type" value="Genomic_DNA"/>
</dbReference>
<evidence type="ECO:0000256" key="3">
    <source>
        <dbReference type="ARBA" id="ARBA00022737"/>
    </source>
</evidence>
<dbReference type="InterPro" id="IPR013087">
    <property type="entry name" value="Znf_C2H2_type"/>
</dbReference>
<feature type="compositionally biased region" description="Polar residues" evidence="8">
    <location>
        <begin position="48"/>
        <end position="65"/>
    </location>
</feature>
<dbReference type="GO" id="GO:0005694">
    <property type="term" value="C:chromosome"/>
    <property type="evidence" value="ECO:0007669"/>
    <property type="project" value="UniProtKB-ARBA"/>
</dbReference>
<organism evidence="10 11">
    <name type="scientific">Tropilaelaps mercedesae</name>
    <dbReference type="NCBI Taxonomy" id="418985"/>
    <lineage>
        <taxon>Eukaryota</taxon>
        <taxon>Metazoa</taxon>
        <taxon>Ecdysozoa</taxon>
        <taxon>Arthropoda</taxon>
        <taxon>Chelicerata</taxon>
        <taxon>Arachnida</taxon>
        <taxon>Acari</taxon>
        <taxon>Parasitiformes</taxon>
        <taxon>Mesostigmata</taxon>
        <taxon>Gamasina</taxon>
        <taxon>Dermanyssoidea</taxon>
        <taxon>Laelapidae</taxon>
        <taxon>Tropilaelaps</taxon>
    </lineage>
</organism>
<feature type="compositionally biased region" description="Low complexity" evidence="8">
    <location>
        <begin position="222"/>
        <end position="233"/>
    </location>
</feature>
<dbReference type="GO" id="GO:0008270">
    <property type="term" value="F:zinc ion binding"/>
    <property type="evidence" value="ECO:0007669"/>
    <property type="project" value="UniProtKB-KW"/>
</dbReference>
<keyword evidence="5" id="KW-0862">Zinc</keyword>
<evidence type="ECO:0000256" key="6">
    <source>
        <dbReference type="ARBA" id="ARBA00023242"/>
    </source>
</evidence>
<keyword evidence="11" id="KW-1185">Reference proteome</keyword>
<dbReference type="OrthoDB" id="10072647at2759"/>
<dbReference type="InterPro" id="IPR036236">
    <property type="entry name" value="Znf_C2H2_sf"/>
</dbReference>
<evidence type="ECO:0000313" key="11">
    <source>
        <dbReference type="Proteomes" id="UP000192247"/>
    </source>
</evidence>
<comment type="caution">
    <text evidence="10">The sequence shown here is derived from an EMBL/GenBank/DDBJ whole genome shotgun (WGS) entry which is preliminary data.</text>
</comment>
<evidence type="ECO:0000256" key="7">
    <source>
        <dbReference type="PROSITE-ProRule" id="PRU00042"/>
    </source>
</evidence>
<feature type="region of interest" description="Disordered" evidence="8">
    <location>
        <begin position="200"/>
        <end position="233"/>
    </location>
</feature>
<dbReference type="Gene3D" id="3.30.160.60">
    <property type="entry name" value="Classic Zinc Finger"/>
    <property type="match status" value="2"/>
</dbReference>
<evidence type="ECO:0000313" key="10">
    <source>
        <dbReference type="EMBL" id="OQR73376.1"/>
    </source>
</evidence>
<dbReference type="GO" id="GO:0005634">
    <property type="term" value="C:nucleus"/>
    <property type="evidence" value="ECO:0007669"/>
    <property type="project" value="UniProtKB-SubCell"/>
</dbReference>
<keyword evidence="6" id="KW-0539">Nucleus</keyword>
<dbReference type="GO" id="GO:0045893">
    <property type="term" value="P:positive regulation of DNA-templated transcription"/>
    <property type="evidence" value="ECO:0007669"/>
    <property type="project" value="UniProtKB-ARBA"/>
</dbReference>
<keyword evidence="3" id="KW-0677">Repeat</keyword>
<protein>
    <submittedName>
        <fullName evidence="10">Zinc finger protein-like</fullName>
    </submittedName>
</protein>
<gene>
    <name evidence="10" type="ORF">BIW11_03594</name>
</gene>